<dbReference type="InterPro" id="IPR037103">
    <property type="entry name" value="Tubulin/FtsZ-like_C"/>
</dbReference>
<feature type="binding site" evidence="4">
    <location>
        <position position="194"/>
    </location>
    <ligand>
        <name>GTP</name>
        <dbReference type="ChEBI" id="CHEBI:37565"/>
    </ligand>
</feature>
<name>A0A6G6GPC6_9FLAO</name>
<dbReference type="Pfam" id="PF00091">
    <property type="entry name" value="Tubulin"/>
    <property type="match status" value="1"/>
</dbReference>
<dbReference type="SMART" id="SM00864">
    <property type="entry name" value="Tubulin"/>
    <property type="match status" value="1"/>
</dbReference>
<dbReference type="EMBL" id="CP049057">
    <property type="protein sequence ID" value="QIE60398.1"/>
    <property type="molecule type" value="Genomic_DNA"/>
</dbReference>
<feature type="binding site" evidence="4">
    <location>
        <position position="151"/>
    </location>
    <ligand>
        <name>GTP</name>
        <dbReference type="ChEBI" id="CHEBI:37565"/>
    </ligand>
</feature>
<dbReference type="GO" id="GO:0003924">
    <property type="term" value="F:GTPase activity"/>
    <property type="evidence" value="ECO:0007669"/>
    <property type="project" value="UniProtKB-UniRule"/>
</dbReference>
<evidence type="ECO:0000256" key="3">
    <source>
        <dbReference type="ARBA" id="ARBA00023134"/>
    </source>
</evidence>
<dbReference type="PANTHER" id="PTHR30314:SF3">
    <property type="entry name" value="MITOCHONDRIAL DIVISION PROTEIN FSZA"/>
    <property type="match status" value="1"/>
</dbReference>
<dbReference type="InterPro" id="IPR036525">
    <property type="entry name" value="Tubulin/FtsZ_GTPase_sf"/>
</dbReference>
<keyword evidence="3 4" id="KW-0342">GTP-binding</keyword>
<dbReference type="HAMAP" id="MF_00909">
    <property type="entry name" value="FtsZ"/>
    <property type="match status" value="1"/>
</dbReference>
<evidence type="ECO:0000256" key="6">
    <source>
        <dbReference type="RuleBase" id="RU000631"/>
    </source>
</evidence>
<dbReference type="Gene3D" id="3.40.50.1440">
    <property type="entry name" value="Tubulin/FtsZ, GTPase domain"/>
    <property type="match status" value="1"/>
</dbReference>
<comment type="function">
    <text evidence="4 6">Essential cell division protein that forms a contractile ring structure (Z ring) at the future cell division site. The regulation of the ring assembly controls the timing and the location of cell division. One of the functions of the FtsZ ring is to recruit other cell division proteins to the septum to produce a new cell wall between the dividing cells. Binds GTP and shows GTPase activity.</text>
</comment>
<organism evidence="10 11">
    <name type="scientific">Rasiella rasia</name>
    <dbReference type="NCBI Taxonomy" id="2744027"/>
    <lineage>
        <taxon>Bacteria</taxon>
        <taxon>Pseudomonadati</taxon>
        <taxon>Bacteroidota</taxon>
        <taxon>Flavobacteriia</taxon>
        <taxon>Flavobacteriales</taxon>
        <taxon>Flavobacteriaceae</taxon>
        <taxon>Rasiella</taxon>
    </lineage>
</organism>
<proteinExistence type="inferred from homology"/>
<dbReference type="GO" id="GO:0000917">
    <property type="term" value="P:division septum assembly"/>
    <property type="evidence" value="ECO:0007669"/>
    <property type="project" value="UniProtKB-KW"/>
</dbReference>
<dbReference type="InterPro" id="IPR018316">
    <property type="entry name" value="Tubulin/FtsZ_2-layer-sand-dom"/>
</dbReference>
<sequence>MSTNFDETIAFDMPKNQSNVIKVIGVGGGGSNAINHMFSQGIKGVDFVICNTDAQALENSAVPIKIQLGVSLTEGLGAGANPAIGEQSAMESLEEIKNMLATNTKMIFITAGMGGGTGTGAAPIIAKMAKELDVLTVGIVTIPFQFEGKMRSEQAQIGVEKLRQNCDSLIVINNNKLREVYGNLGFKAGFSKADEVLATAARGIAEVITHHYTQNIDLRDAKTVLANSGTAIMGSASASGANRAHEAINKALDSPLLNDNSIQGAKNVLLLIVSGNEEITIDEIGEISDHIQTQAGYSANIIMGIGEDETLEGAVAITVIATGFNAEQQDDIANTETKKIIHTLEEEQKAEQDLSPKKGATPVELPNETAKQPPVVEKPVIRHTLVLDEEEAPIKKPEAKTVPAVEEPTDTQAELPFEGYIETSELIRNIKVESTQIDIHHLAEFEQLLINEIDVNSFEIVKPPVEVEEISVETTTEEEFIISEKKETPISQEPEVEEQMLMFDLPVNATETPAATTEVQLEEQKEEILTSRIEDIEVNEPVEIIPITEVSGDGVKRYSLDDYEEKEAELLGAKPAAKQVAEEEIAFETKTVETTETEDEVSPDDADPLNTPIAKLLASRTEERKKKMKEFNYKFRNSSSKIDDIEKQPAYKRMGIELEDSDTDTTISRTSVSTDDDDVDLRNNNSFLHDNVD</sequence>
<dbReference type="InterPro" id="IPR020805">
    <property type="entry name" value="Cell_div_FtsZ_CS"/>
</dbReference>
<evidence type="ECO:0000256" key="4">
    <source>
        <dbReference type="HAMAP-Rule" id="MF_00909"/>
    </source>
</evidence>
<reference evidence="10 11" key="1">
    <citation type="submission" date="2020-02" db="EMBL/GenBank/DDBJ databases">
        <title>Complete genome sequence of Flavobacteriaceae bacterium.</title>
        <authorList>
            <person name="Kim S.-J."/>
            <person name="Kim Y.-S."/>
            <person name="Kim K.-H."/>
        </authorList>
    </citation>
    <scope>NUCLEOTIDE SEQUENCE [LARGE SCALE GENOMIC DNA]</scope>
    <source>
        <strain evidence="10 11">RR4-40</strain>
    </source>
</reference>
<evidence type="ECO:0000313" key="11">
    <source>
        <dbReference type="Proteomes" id="UP000505306"/>
    </source>
</evidence>
<comment type="subcellular location">
    <subcellularLocation>
        <location evidence="4">Cytoplasm</location>
    </subcellularLocation>
    <text evidence="4">Assembles at midcell at the inner surface of the cytoplasmic membrane.</text>
</comment>
<evidence type="ECO:0000256" key="1">
    <source>
        <dbReference type="ARBA" id="ARBA00009690"/>
    </source>
</evidence>
<feature type="domain" description="Tubulin/FtsZ GTPase" evidence="8">
    <location>
        <begin position="20"/>
        <end position="212"/>
    </location>
</feature>
<comment type="similarity">
    <text evidence="1 4 6">Belongs to the FtsZ family.</text>
</comment>
<dbReference type="InterPro" id="IPR003008">
    <property type="entry name" value="Tubulin_FtsZ_GTPase"/>
</dbReference>
<dbReference type="GO" id="GO:0051258">
    <property type="term" value="P:protein polymerization"/>
    <property type="evidence" value="ECO:0007669"/>
    <property type="project" value="UniProtKB-UniRule"/>
</dbReference>
<dbReference type="PROSITE" id="PS01135">
    <property type="entry name" value="FTSZ_2"/>
    <property type="match status" value="1"/>
</dbReference>
<gene>
    <name evidence="4 10" type="primary">ftsZ</name>
    <name evidence="10" type="ORF">G5B37_12745</name>
</gene>
<dbReference type="GO" id="GO:0043093">
    <property type="term" value="P:FtsZ-dependent cytokinesis"/>
    <property type="evidence" value="ECO:0007669"/>
    <property type="project" value="UniProtKB-UniRule"/>
</dbReference>
<feature type="region of interest" description="Disordered" evidence="7">
    <location>
        <begin position="655"/>
        <end position="693"/>
    </location>
</feature>
<keyword evidence="11" id="KW-1185">Reference proteome</keyword>
<dbReference type="GO" id="GO:0005525">
    <property type="term" value="F:GTP binding"/>
    <property type="evidence" value="ECO:0007669"/>
    <property type="project" value="UniProtKB-UniRule"/>
</dbReference>
<dbReference type="KEGG" id="mgel:G5B37_12745"/>
<protein>
    <recommendedName>
        <fullName evidence="4 5">Cell division protein FtsZ</fullName>
    </recommendedName>
</protein>
<keyword evidence="4" id="KW-0963">Cytoplasm</keyword>
<dbReference type="Proteomes" id="UP000505306">
    <property type="component" value="Chromosome"/>
</dbReference>
<accession>A0A6G6GPC6</accession>
<keyword evidence="4 6" id="KW-0132">Cell division</keyword>
<evidence type="ECO:0000256" key="2">
    <source>
        <dbReference type="ARBA" id="ARBA00022741"/>
    </source>
</evidence>
<feature type="compositionally biased region" description="Polar residues" evidence="7">
    <location>
        <begin position="682"/>
        <end position="693"/>
    </location>
</feature>
<dbReference type="InterPro" id="IPR024757">
    <property type="entry name" value="FtsZ_C"/>
</dbReference>
<dbReference type="NCBIfam" id="TIGR00065">
    <property type="entry name" value="ftsZ"/>
    <property type="match status" value="1"/>
</dbReference>
<comment type="subunit">
    <text evidence="4">Homodimer. Polymerizes to form a dynamic ring structure in a strictly GTP-dependent manner. Interacts directly with several other division proteins.</text>
</comment>
<feature type="compositionally biased region" description="Low complexity" evidence="7">
    <location>
        <begin position="664"/>
        <end position="673"/>
    </location>
</feature>
<dbReference type="CDD" id="cd02201">
    <property type="entry name" value="FtsZ_type1"/>
    <property type="match status" value="1"/>
</dbReference>
<dbReference type="InterPro" id="IPR045061">
    <property type="entry name" value="FtsZ/CetZ"/>
</dbReference>
<feature type="binding site" evidence="4">
    <location>
        <begin position="116"/>
        <end position="118"/>
    </location>
    <ligand>
        <name>GTP</name>
        <dbReference type="ChEBI" id="CHEBI:37565"/>
    </ligand>
</feature>
<dbReference type="SMART" id="SM00865">
    <property type="entry name" value="Tubulin_C"/>
    <property type="match status" value="1"/>
</dbReference>
<dbReference type="GO" id="GO:0032153">
    <property type="term" value="C:cell division site"/>
    <property type="evidence" value="ECO:0007669"/>
    <property type="project" value="UniProtKB-UniRule"/>
</dbReference>
<feature type="region of interest" description="Disordered" evidence="7">
    <location>
        <begin position="347"/>
        <end position="370"/>
    </location>
</feature>
<dbReference type="GO" id="GO:0005737">
    <property type="term" value="C:cytoplasm"/>
    <property type="evidence" value="ECO:0007669"/>
    <property type="project" value="UniProtKB-SubCell"/>
</dbReference>
<evidence type="ECO:0000259" key="8">
    <source>
        <dbReference type="SMART" id="SM00864"/>
    </source>
</evidence>
<feature type="domain" description="Tubulin/FtsZ 2-layer sandwich" evidence="9">
    <location>
        <begin position="215"/>
        <end position="333"/>
    </location>
</feature>
<evidence type="ECO:0000256" key="7">
    <source>
        <dbReference type="SAM" id="MobiDB-lite"/>
    </source>
</evidence>
<dbReference type="FunFam" id="3.40.50.1440:FF:000001">
    <property type="entry name" value="Cell division protein FtsZ"/>
    <property type="match status" value="1"/>
</dbReference>
<feature type="binding site" evidence="4">
    <location>
        <begin position="28"/>
        <end position="32"/>
    </location>
    <ligand>
        <name>GTP</name>
        <dbReference type="ChEBI" id="CHEBI:37565"/>
    </ligand>
</feature>
<dbReference type="InterPro" id="IPR008280">
    <property type="entry name" value="Tub_FtsZ_C"/>
</dbReference>
<keyword evidence="2 4" id="KW-0547">Nucleotide-binding</keyword>
<dbReference type="PRINTS" id="PR00423">
    <property type="entry name" value="CELLDVISFTSZ"/>
</dbReference>
<dbReference type="Pfam" id="PF12327">
    <property type="entry name" value="FtsZ_C"/>
    <property type="match status" value="1"/>
</dbReference>
<dbReference type="SUPFAM" id="SSF55307">
    <property type="entry name" value="Tubulin C-terminal domain-like"/>
    <property type="match status" value="1"/>
</dbReference>
<evidence type="ECO:0000256" key="5">
    <source>
        <dbReference type="NCBIfam" id="TIGR00065"/>
    </source>
</evidence>
<dbReference type="RefSeq" id="WP_164680411.1">
    <property type="nucleotide sequence ID" value="NZ_CP049057.1"/>
</dbReference>
<evidence type="ECO:0000259" key="9">
    <source>
        <dbReference type="SMART" id="SM00865"/>
    </source>
</evidence>
<feature type="compositionally biased region" description="Basic and acidic residues" evidence="7">
    <location>
        <begin position="347"/>
        <end position="356"/>
    </location>
</feature>
<dbReference type="AlphaFoldDB" id="A0A6G6GPC6"/>
<keyword evidence="4 6" id="KW-0131">Cell cycle</keyword>
<dbReference type="PROSITE" id="PS01134">
    <property type="entry name" value="FTSZ_1"/>
    <property type="match status" value="1"/>
</dbReference>
<dbReference type="PANTHER" id="PTHR30314">
    <property type="entry name" value="CELL DIVISION PROTEIN FTSZ-RELATED"/>
    <property type="match status" value="1"/>
</dbReference>
<evidence type="ECO:0000313" key="10">
    <source>
        <dbReference type="EMBL" id="QIE60398.1"/>
    </source>
</evidence>
<keyword evidence="4 6" id="KW-0717">Septation</keyword>
<dbReference type="InterPro" id="IPR000158">
    <property type="entry name" value="Cell_div_FtsZ"/>
</dbReference>
<feature type="binding site" evidence="4">
    <location>
        <position position="147"/>
    </location>
    <ligand>
        <name>GTP</name>
        <dbReference type="ChEBI" id="CHEBI:37565"/>
    </ligand>
</feature>
<dbReference type="SUPFAM" id="SSF52490">
    <property type="entry name" value="Tubulin nucleotide-binding domain-like"/>
    <property type="match status" value="1"/>
</dbReference>
<dbReference type="Gene3D" id="3.30.1330.20">
    <property type="entry name" value="Tubulin/FtsZ, C-terminal domain"/>
    <property type="match status" value="1"/>
</dbReference>